<sequence length="132" mass="14557">MAKWEYDATKCTTIVDGKRMFGFQDGDMVSGEQTNDNAELTTDAQGWGSWSINNDHRGTITINLSANSPANVTLSDYFQSNKTVPVSITTPHEHVYASEARIQKVPGFTAGKTTGNRAWQFLCVNYTDKITA</sequence>
<dbReference type="RefSeq" id="WP_137616576.1">
    <property type="nucleotide sequence ID" value="NZ_BJDI01000010.1"/>
</dbReference>
<dbReference type="InterPro" id="IPR021695">
    <property type="entry name" value="Phage_KPP10_Orf10"/>
</dbReference>
<evidence type="ECO:0000313" key="1">
    <source>
        <dbReference type="EMBL" id="MFC6202574.1"/>
    </source>
</evidence>
<name>A0ABW1SMG8_9LACO</name>
<proteinExistence type="predicted"/>
<dbReference type="Proteomes" id="UP001596171">
    <property type="component" value="Unassembled WGS sequence"/>
</dbReference>
<evidence type="ECO:0000313" key="2">
    <source>
        <dbReference type="Proteomes" id="UP001596171"/>
    </source>
</evidence>
<dbReference type="EMBL" id="JBHSSE010000024">
    <property type="protein sequence ID" value="MFC6202574.1"/>
    <property type="molecule type" value="Genomic_DNA"/>
</dbReference>
<reference evidence="2" key="1">
    <citation type="journal article" date="2019" name="Int. J. Syst. Evol. Microbiol.">
        <title>The Global Catalogue of Microorganisms (GCM) 10K type strain sequencing project: providing services to taxonomists for standard genome sequencing and annotation.</title>
        <authorList>
            <consortium name="The Broad Institute Genomics Platform"/>
            <consortium name="The Broad Institute Genome Sequencing Center for Infectious Disease"/>
            <person name="Wu L."/>
            <person name="Ma J."/>
        </authorList>
    </citation>
    <scope>NUCLEOTIDE SEQUENCE [LARGE SCALE GENOMIC DNA]</scope>
    <source>
        <strain evidence="2">CCM 8930</strain>
    </source>
</reference>
<dbReference type="NCBIfam" id="NF047581">
    <property type="entry name" value="gp105_phage_fam"/>
    <property type="match status" value="1"/>
</dbReference>
<accession>A0ABW1SMG8</accession>
<keyword evidence="2" id="KW-1185">Reference proteome</keyword>
<gene>
    <name evidence="1" type="ORF">ACFP1L_11940</name>
</gene>
<organism evidence="1 2">
    <name type="scientific">Lactiplantibacillus nangangensis</name>
    <dbReference type="NCBI Taxonomy" id="2559917"/>
    <lineage>
        <taxon>Bacteria</taxon>
        <taxon>Bacillati</taxon>
        <taxon>Bacillota</taxon>
        <taxon>Bacilli</taxon>
        <taxon>Lactobacillales</taxon>
        <taxon>Lactobacillaceae</taxon>
        <taxon>Lactiplantibacillus</taxon>
    </lineage>
</organism>
<comment type="caution">
    <text evidence="1">The sequence shown here is derived from an EMBL/GenBank/DDBJ whole genome shotgun (WGS) entry which is preliminary data.</text>
</comment>
<protein>
    <submittedName>
        <fullName evidence="1">Phage structural protein</fullName>
    </submittedName>
</protein>